<proteinExistence type="predicted"/>
<protein>
    <submittedName>
        <fullName evidence="3">AAA family ATPase</fullName>
    </submittedName>
</protein>
<feature type="compositionally biased region" description="Low complexity" evidence="1">
    <location>
        <begin position="35"/>
        <end position="47"/>
    </location>
</feature>
<dbReference type="InterPro" id="IPR003593">
    <property type="entry name" value="AAA+_ATPase"/>
</dbReference>
<dbReference type="InterPro" id="IPR011703">
    <property type="entry name" value="ATPase_AAA-3"/>
</dbReference>
<sequence>MKWGTSAWSEQNGTLPRNGCAQEVPVFVQAAGVRRSGSARRGGQASAWPHPQRAFPICHDRRPNAPRNQGTRAASSQSVTPDRLDRPRKSCQAGGGSARRGRRSGRSEVEDIQTIEPADALGPVAALADQVATGLIGHEHLVERLAIALLAGGHVLIEGPPGLAKTRAVKRLAAGLAGSFARIQCTPDLMPSDMTGTQVFRPDSGRFDFLPGPLFHELVLVDEINRAPPKVQSALLEAMAEAQVTAGGVTRKLPDPFMVVATQNSIEHEGTFPLPEAQLDRFLLHLNLSLPGAEVERAILDLVEQEDRAPPVPPAHRLGAGAIHAARAAVARVTLAPALKDFIVRLVVATREAQGTPLEGLVEHPVSPRGTLALAASVRARAALRGRDYGLPEDVEALAADALSHRMIPSWRATSEGLGARDLVARLLDHVRPW</sequence>
<dbReference type="InterPro" id="IPR027417">
    <property type="entry name" value="P-loop_NTPase"/>
</dbReference>
<gene>
    <name evidence="3" type="ORF">PYTT13_03835</name>
</gene>
<evidence type="ECO:0000256" key="1">
    <source>
        <dbReference type="SAM" id="MobiDB-lite"/>
    </source>
</evidence>
<dbReference type="InterPro" id="IPR050764">
    <property type="entry name" value="CbbQ/NirQ/NorQ/GpvN"/>
</dbReference>
<dbReference type="Pfam" id="PF07726">
    <property type="entry name" value="AAA_3"/>
    <property type="match status" value="1"/>
</dbReference>
<dbReference type="Gene3D" id="1.10.8.80">
    <property type="entry name" value="Magnesium chelatase subunit I, C-Terminal domain"/>
    <property type="match status" value="1"/>
</dbReference>
<evidence type="ECO:0000259" key="2">
    <source>
        <dbReference type="SMART" id="SM00382"/>
    </source>
</evidence>
<dbReference type="AlphaFoldDB" id="A0A2D2C4T9"/>
<accession>A0A2D2C4T9</accession>
<dbReference type="CDD" id="cd00009">
    <property type="entry name" value="AAA"/>
    <property type="match status" value="1"/>
</dbReference>
<dbReference type="InterPro" id="IPR041628">
    <property type="entry name" value="ChlI/MoxR_AAA_lid"/>
</dbReference>
<dbReference type="GO" id="GO:0016887">
    <property type="term" value="F:ATP hydrolysis activity"/>
    <property type="evidence" value="ECO:0007669"/>
    <property type="project" value="InterPro"/>
</dbReference>
<reference evidence="3 4" key="1">
    <citation type="submission" date="2017-10" db="EMBL/GenBank/DDBJ databases">
        <title>Complete genome sequence of Paracoccus yeei TT13 isolated from human skin.</title>
        <authorList>
            <person name="Lee K."/>
            <person name="Lim J.Y."/>
            <person name="Hwang I."/>
        </authorList>
    </citation>
    <scope>NUCLEOTIDE SEQUENCE [LARGE SCALE GENOMIC DNA]</scope>
    <source>
        <strain evidence="3 4">TT13</strain>
    </source>
</reference>
<organism evidence="3 4">
    <name type="scientific">Paracoccus yeei</name>
    <dbReference type="NCBI Taxonomy" id="147645"/>
    <lineage>
        <taxon>Bacteria</taxon>
        <taxon>Pseudomonadati</taxon>
        <taxon>Pseudomonadota</taxon>
        <taxon>Alphaproteobacteria</taxon>
        <taxon>Rhodobacterales</taxon>
        <taxon>Paracoccaceae</taxon>
        <taxon>Paracoccus</taxon>
    </lineage>
</organism>
<dbReference type="SMART" id="SM00382">
    <property type="entry name" value="AAA"/>
    <property type="match status" value="1"/>
</dbReference>
<dbReference type="SUPFAM" id="SSF52540">
    <property type="entry name" value="P-loop containing nucleoside triphosphate hydrolases"/>
    <property type="match status" value="1"/>
</dbReference>
<name>A0A2D2C4T9_9RHOB</name>
<dbReference type="Proteomes" id="UP000229314">
    <property type="component" value="Chromosome"/>
</dbReference>
<dbReference type="PANTHER" id="PTHR42759">
    <property type="entry name" value="MOXR FAMILY PROTEIN"/>
    <property type="match status" value="1"/>
</dbReference>
<dbReference type="GO" id="GO:0005524">
    <property type="term" value="F:ATP binding"/>
    <property type="evidence" value="ECO:0007669"/>
    <property type="project" value="InterPro"/>
</dbReference>
<dbReference type="Pfam" id="PF17863">
    <property type="entry name" value="AAA_lid_2"/>
    <property type="match status" value="1"/>
</dbReference>
<feature type="compositionally biased region" description="Polar residues" evidence="1">
    <location>
        <begin position="66"/>
        <end position="80"/>
    </location>
</feature>
<dbReference type="PANTHER" id="PTHR42759:SF1">
    <property type="entry name" value="MAGNESIUM-CHELATASE SUBUNIT CHLD"/>
    <property type="match status" value="1"/>
</dbReference>
<feature type="region of interest" description="Disordered" evidence="1">
    <location>
        <begin position="35"/>
        <end position="110"/>
    </location>
</feature>
<feature type="domain" description="AAA+ ATPase" evidence="2">
    <location>
        <begin position="151"/>
        <end position="292"/>
    </location>
</feature>
<evidence type="ECO:0000313" key="3">
    <source>
        <dbReference type="EMBL" id="ATQ57533.1"/>
    </source>
</evidence>
<evidence type="ECO:0000313" key="4">
    <source>
        <dbReference type="Proteomes" id="UP000229314"/>
    </source>
</evidence>
<dbReference type="EMBL" id="CP024422">
    <property type="protein sequence ID" value="ATQ57533.1"/>
    <property type="molecule type" value="Genomic_DNA"/>
</dbReference>
<dbReference type="Gene3D" id="3.40.50.300">
    <property type="entry name" value="P-loop containing nucleotide triphosphate hydrolases"/>
    <property type="match status" value="1"/>
</dbReference>